<feature type="domain" description="Thioredoxin" evidence="4">
    <location>
        <begin position="130"/>
        <end position="262"/>
    </location>
</feature>
<feature type="compositionally biased region" description="Pro residues" evidence="2">
    <location>
        <begin position="388"/>
        <end position="397"/>
    </location>
</feature>
<dbReference type="Proteomes" id="UP001153292">
    <property type="component" value="Chromosome 2"/>
</dbReference>
<dbReference type="CDD" id="cd02961">
    <property type="entry name" value="PDI_a_family"/>
    <property type="match status" value="2"/>
</dbReference>
<dbReference type="InterPro" id="IPR036249">
    <property type="entry name" value="Thioredoxin-like_sf"/>
</dbReference>
<dbReference type="PANTHER" id="PTHR45672">
    <property type="entry name" value="PROTEIN DISULFIDE-ISOMERASE C17H9.14C-RELATED"/>
    <property type="match status" value="1"/>
</dbReference>
<feature type="domain" description="Thioredoxin" evidence="4">
    <location>
        <begin position="386"/>
        <end position="512"/>
    </location>
</feature>
<evidence type="ECO:0000256" key="3">
    <source>
        <dbReference type="SAM" id="SignalP"/>
    </source>
</evidence>
<feature type="domain" description="Thioredoxin" evidence="4">
    <location>
        <begin position="263"/>
        <end position="384"/>
    </location>
</feature>
<dbReference type="InterPro" id="IPR013766">
    <property type="entry name" value="Thioredoxin_domain"/>
</dbReference>
<evidence type="ECO:0000313" key="6">
    <source>
        <dbReference type="Proteomes" id="UP001153292"/>
    </source>
</evidence>
<feature type="domain" description="Thioredoxin" evidence="4">
    <location>
        <begin position="514"/>
        <end position="638"/>
    </location>
</feature>
<dbReference type="Gene3D" id="3.40.30.10">
    <property type="entry name" value="Glutaredoxin"/>
    <property type="match status" value="5"/>
</dbReference>
<dbReference type="CDD" id="cd02997">
    <property type="entry name" value="PDI_a_PDIR"/>
    <property type="match status" value="1"/>
</dbReference>
<accession>A0ABN8B1T3</accession>
<feature type="chain" id="PRO_5046491671" description="Thioredoxin domain-containing protein" evidence="3">
    <location>
        <begin position="25"/>
        <end position="643"/>
    </location>
</feature>
<evidence type="ECO:0000256" key="2">
    <source>
        <dbReference type="SAM" id="MobiDB-lite"/>
    </source>
</evidence>
<dbReference type="PROSITE" id="PS00194">
    <property type="entry name" value="THIOREDOXIN_1"/>
    <property type="match status" value="3"/>
</dbReference>
<dbReference type="Pfam" id="PF00085">
    <property type="entry name" value="Thioredoxin"/>
    <property type="match status" value="4"/>
</dbReference>
<gene>
    <name evidence="5" type="ORF">CHILSU_LOCUS5411</name>
</gene>
<comment type="similarity">
    <text evidence="1">Belongs to the protein disulfide isomerase family.</text>
</comment>
<dbReference type="PROSITE" id="PS51352">
    <property type="entry name" value="THIOREDOXIN_2"/>
    <property type="match status" value="4"/>
</dbReference>
<dbReference type="InterPro" id="IPR017937">
    <property type="entry name" value="Thioredoxin_CS"/>
</dbReference>
<sequence>MQVSFLWKVLLPLFLILVQISVQAKKQKTTAVTDITDLKEFKKLLRTKTNVMILYVNVPKSSQFVTDVFRETADAMKGQATLAIIECSNSDGKKLCKKLKVSTEKAYYIKHYKDGDFHKDYDRAETVSSMSNFLRDPTGDLPWEEDPEASDIFHLSDAEALTKFLKKSAAAFKKSMIMFYAPWCGYCKTLKPEYVEAAADLKGEALLAAIDVAKPGNSKIRQLYNITGFPTLLYYEKGQLRFPYNGDNKKQAIVDFMRDPTAHLQNKKKESVDESWSPDTDVVHLSAETFDSTLAKAEHALVVFYAPWCGHCKRIKPEFEKAASKIKAEKIIGVLAAVDATKHPDLASRFGVKGYPTLKYFKKGVYKYDAGHARQEEEIISFIKDPQEPPPPPPPEKPWSEEESPVRHLDASTFRNTLRKIKHALVMFYAPWCGHCKSTKPEFVRASERFADELMVAFGAVDCTAHQEVCADYGVRGYPTIKYFSYFDKRVDEYSGGRKEADFVSFIHTQMGGQQTGQKMKSSQDAGFGVNVLLATDDDFEQIVASQTPTFVMFYAAWCGHCVTAKPAFSRLATTVKKDNLPIQVIAVDASENAKVADLAGIETLPTFKIYANGKFLADYTGERTTDDMLSFCKSHAKVKDEL</sequence>
<dbReference type="EMBL" id="OU963895">
    <property type="protein sequence ID" value="CAH0402172.1"/>
    <property type="molecule type" value="Genomic_DNA"/>
</dbReference>
<proteinExistence type="inferred from homology"/>
<feature type="signal peptide" evidence="3">
    <location>
        <begin position="1"/>
        <end position="24"/>
    </location>
</feature>
<keyword evidence="3" id="KW-0732">Signal</keyword>
<evidence type="ECO:0000256" key="1">
    <source>
        <dbReference type="ARBA" id="ARBA00006347"/>
    </source>
</evidence>
<evidence type="ECO:0000313" key="5">
    <source>
        <dbReference type="EMBL" id="CAH0402172.1"/>
    </source>
</evidence>
<dbReference type="InterPro" id="IPR046374">
    <property type="entry name" value="PDI_a_PDIR"/>
</dbReference>
<dbReference type="PANTHER" id="PTHR45672:SF2">
    <property type="entry name" value="PROTEIN DISULFIDE-ISOMERASE A5"/>
    <property type="match status" value="1"/>
</dbReference>
<dbReference type="SUPFAM" id="SSF52833">
    <property type="entry name" value="Thioredoxin-like"/>
    <property type="match status" value="5"/>
</dbReference>
<evidence type="ECO:0000259" key="4">
    <source>
        <dbReference type="PROSITE" id="PS51352"/>
    </source>
</evidence>
<name>A0ABN8B1T3_CHISP</name>
<feature type="region of interest" description="Disordered" evidence="2">
    <location>
        <begin position="383"/>
        <end position="406"/>
    </location>
</feature>
<dbReference type="InterPro" id="IPR051063">
    <property type="entry name" value="PDI"/>
</dbReference>
<protein>
    <recommendedName>
        <fullName evidence="4">Thioredoxin domain-containing protein</fullName>
    </recommendedName>
</protein>
<keyword evidence="6" id="KW-1185">Reference proteome</keyword>
<dbReference type="PRINTS" id="PR00421">
    <property type="entry name" value="THIOREDOXIN"/>
</dbReference>
<organism evidence="5 6">
    <name type="scientific">Chilo suppressalis</name>
    <name type="common">Asiatic rice borer moth</name>
    <dbReference type="NCBI Taxonomy" id="168631"/>
    <lineage>
        <taxon>Eukaryota</taxon>
        <taxon>Metazoa</taxon>
        <taxon>Ecdysozoa</taxon>
        <taxon>Arthropoda</taxon>
        <taxon>Hexapoda</taxon>
        <taxon>Insecta</taxon>
        <taxon>Pterygota</taxon>
        <taxon>Neoptera</taxon>
        <taxon>Endopterygota</taxon>
        <taxon>Lepidoptera</taxon>
        <taxon>Glossata</taxon>
        <taxon>Ditrysia</taxon>
        <taxon>Pyraloidea</taxon>
        <taxon>Crambidae</taxon>
        <taxon>Crambinae</taxon>
        <taxon>Chilo</taxon>
    </lineage>
</organism>
<reference evidence="5" key="1">
    <citation type="submission" date="2021-12" db="EMBL/GenBank/DDBJ databases">
        <authorList>
            <person name="King R."/>
        </authorList>
    </citation>
    <scope>NUCLEOTIDE SEQUENCE</scope>
</reference>